<dbReference type="PROSITE" id="PS51219">
    <property type="entry name" value="DPCK"/>
    <property type="match status" value="1"/>
</dbReference>
<sequence length="958" mass="107361">MLKSAQDLYRIFSCLTENPLRIRHVLLKLASRMHETALLVISKGSISRIKELLSLAATTVRQKLYVRVEHEELDALVPQVYLESSLLCPNLDVRVMLADRIPEHQGFIGEDRPGKMIIPEKKYKEVVLGGTFDRIHNGHKTLLSKAVLLGSQTLFCGVTDVEMIKKKTLWELISPVEDRINDVKEFVNDVSEGLSCDLFPLDDPFGKSITVPSIEAIVVSEETRKGGEAVNSRRRDNKLSTLIVEQIDLLKDEDLVLSEVKVSSSTRRREALGTLLQPPFRAPIQGRPYVIGFTGGIASGKSNIAKYLKSLTDFQVIDCDKLAHDTYTPGSKLCLRIGEAFEGVLDTTGAVDRKKLGAIVFSNPEHRLKLNNIVWPALMEIIEEKIDQCEKEFFVVEAAALIEAGWHKRMNELWTVIVSREEALRRICARDGVPEKDAEARLNAQIDNKKRVDASNVVFCSQWAYEETRAQVMRAVEAIMRAAELMEEDSGYVWDSNRFLALREELLQEKNEDKALEILTRLLSIDEETVDPLAWMDAKDLIVLLLQTITADKLLSQHQIFILNAVNQCSPSVVELLAAFFLQNNSSQKLISSGSLAVAIAFARRINEEECYEKIAVLLGPILHVSEVSQELLHQLASSKKSQHRFRIYEVVVSACRIKNLHPEMKPFFDYIMKDIATDDILSQLAIMDLLSSIAICGPQMCQLLTETGASTAVYNLLSSSKDSPDGGFLYPGCIKYFGHLCRVFPSQLSVYPKFLDALVDLISHFDRLDPSLRLIAFDTLGNVGHSGEAKVELEKIKGDIKMRQILAHFGVACVTGPVDLRARHLDALATLFGEPATKQNENISRRYFGWLGEPFPKLLFDVLQKPFDNMRLATLAALNSVLGYEFGKSTMFTIGGFTDWLVKNTTETQWETAQAKEKIVKNLLASDSMLIDGTLRDKLTAYFTPIKNDPQVGMASL</sequence>
<dbReference type="InterPro" id="IPR016024">
    <property type="entry name" value="ARM-type_fold"/>
</dbReference>
<comment type="similarity">
    <text evidence="1">Belongs to the proteasome subunit S5B/HSM3 family.</text>
</comment>
<dbReference type="SUPFAM" id="SSF52540">
    <property type="entry name" value="P-loop containing nucleoside triphosphate hydrolases"/>
    <property type="match status" value="1"/>
</dbReference>
<evidence type="ECO:0000259" key="5">
    <source>
        <dbReference type="Pfam" id="PF01467"/>
    </source>
</evidence>
<evidence type="ECO:0000313" key="7">
    <source>
        <dbReference type="WBParaSite" id="MBELARI_LOCUS6306.2"/>
    </source>
</evidence>
<evidence type="ECO:0000313" key="6">
    <source>
        <dbReference type="Proteomes" id="UP000887575"/>
    </source>
</evidence>
<dbReference type="InterPro" id="IPR011989">
    <property type="entry name" value="ARM-like"/>
</dbReference>
<dbReference type="InterPro" id="IPR001977">
    <property type="entry name" value="Depp_CoAkinase"/>
</dbReference>
<dbReference type="WBParaSite" id="MBELARI_LOCUS6306.2">
    <property type="protein sequence ID" value="MBELARI_LOCUS6306.2"/>
    <property type="gene ID" value="MBELARI_LOCUS6306"/>
</dbReference>
<dbReference type="InterPro" id="IPR004821">
    <property type="entry name" value="Cyt_trans-like"/>
</dbReference>
<proteinExistence type="inferred from homology"/>
<reference evidence="7" key="1">
    <citation type="submission" date="2024-02" db="UniProtKB">
        <authorList>
            <consortium name="WormBaseParasite"/>
        </authorList>
    </citation>
    <scope>IDENTIFICATION</scope>
</reference>
<dbReference type="Gene3D" id="3.40.50.620">
    <property type="entry name" value="HUPs"/>
    <property type="match status" value="1"/>
</dbReference>
<dbReference type="GO" id="GO:0043248">
    <property type="term" value="P:proteasome assembly"/>
    <property type="evidence" value="ECO:0007669"/>
    <property type="project" value="InterPro"/>
</dbReference>
<dbReference type="PANTHER" id="PTHR10695">
    <property type="entry name" value="DEPHOSPHO-COA KINASE-RELATED"/>
    <property type="match status" value="1"/>
</dbReference>
<dbReference type="NCBIfam" id="TIGR00152">
    <property type="entry name" value="dephospho-CoA kinase"/>
    <property type="match status" value="1"/>
</dbReference>
<dbReference type="Proteomes" id="UP000887575">
    <property type="component" value="Unassembled WGS sequence"/>
</dbReference>
<accession>A0AAF3FHK9</accession>
<dbReference type="GO" id="GO:0004140">
    <property type="term" value="F:dephospho-CoA kinase activity"/>
    <property type="evidence" value="ECO:0007669"/>
    <property type="project" value="InterPro"/>
</dbReference>
<dbReference type="SUPFAM" id="SSF48371">
    <property type="entry name" value="ARM repeat"/>
    <property type="match status" value="1"/>
</dbReference>
<feature type="domain" description="Cytidyltransferase-like" evidence="5">
    <location>
        <begin position="127"/>
        <end position="223"/>
    </location>
</feature>
<evidence type="ECO:0000256" key="1">
    <source>
        <dbReference type="ARBA" id="ARBA00006823"/>
    </source>
</evidence>
<dbReference type="Gene3D" id="3.40.50.300">
    <property type="entry name" value="P-loop containing nucleotide triphosphate hydrolases"/>
    <property type="match status" value="1"/>
</dbReference>
<dbReference type="InterPro" id="IPR027417">
    <property type="entry name" value="P-loop_NTPase"/>
</dbReference>
<dbReference type="CDD" id="cd02164">
    <property type="entry name" value="PPAT_CoAS"/>
    <property type="match status" value="1"/>
</dbReference>
<dbReference type="Pfam" id="PF10508">
    <property type="entry name" value="Proteasom_PSMB"/>
    <property type="match status" value="1"/>
</dbReference>
<dbReference type="CDD" id="cd02022">
    <property type="entry name" value="DPCK"/>
    <property type="match status" value="1"/>
</dbReference>
<dbReference type="InterPro" id="IPR019538">
    <property type="entry name" value="PSMD5"/>
</dbReference>
<protein>
    <recommendedName>
        <fullName evidence="2">26S proteasome non-ATPase regulatory subunit 5</fullName>
    </recommendedName>
</protein>
<dbReference type="NCBIfam" id="NF001985">
    <property type="entry name" value="PRK00777.1"/>
    <property type="match status" value="1"/>
</dbReference>
<keyword evidence="6" id="KW-1185">Reference proteome</keyword>
<dbReference type="GO" id="GO:0005524">
    <property type="term" value="F:ATP binding"/>
    <property type="evidence" value="ECO:0007669"/>
    <property type="project" value="UniProtKB-KW"/>
</dbReference>
<evidence type="ECO:0000256" key="3">
    <source>
        <dbReference type="ARBA" id="ARBA00022741"/>
    </source>
</evidence>
<organism evidence="6 7">
    <name type="scientific">Mesorhabditis belari</name>
    <dbReference type="NCBI Taxonomy" id="2138241"/>
    <lineage>
        <taxon>Eukaryota</taxon>
        <taxon>Metazoa</taxon>
        <taxon>Ecdysozoa</taxon>
        <taxon>Nematoda</taxon>
        <taxon>Chromadorea</taxon>
        <taxon>Rhabditida</taxon>
        <taxon>Rhabditina</taxon>
        <taxon>Rhabditomorpha</taxon>
        <taxon>Rhabditoidea</taxon>
        <taxon>Rhabditidae</taxon>
        <taxon>Mesorhabditinae</taxon>
        <taxon>Mesorhabditis</taxon>
    </lineage>
</organism>
<dbReference type="Gene3D" id="1.25.10.10">
    <property type="entry name" value="Leucine-rich Repeat Variant"/>
    <property type="match status" value="1"/>
</dbReference>
<evidence type="ECO:0000256" key="4">
    <source>
        <dbReference type="ARBA" id="ARBA00022840"/>
    </source>
</evidence>
<dbReference type="Pfam" id="PF01121">
    <property type="entry name" value="CoaE"/>
    <property type="match status" value="1"/>
</dbReference>
<keyword evidence="4" id="KW-0067">ATP-binding</keyword>
<evidence type="ECO:0000256" key="2">
    <source>
        <dbReference type="ARBA" id="ARBA00014933"/>
    </source>
</evidence>
<name>A0AAF3FHK9_9BILA</name>
<keyword evidence="3" id="KW-0547">Nucleotide-binding</keyword>
<dbReference type="PANTHER" id="PTHR10695:SF46">
    <property type="entry name" value="BIFUNCTIONAL COENZYME A SYNTHASE-RELATED"/>
    <property type="match status" value="1"/>
</dbReference>
<dbReference type="SUPFAM" id="SSF52374">
    <property type="entry name" value="Nucleotidylyl transferase"/>
    <property type="match status" value="1"/>
</dbReference>
<dbReference type="AlphaFoldDB" id="A0AAF3FHK9"/>
<dbReference type="Pfam" id="PF01467">
    <property type="entry name" value="CTP_transf_like"/>
    <property type="match status" value="1"/>
</dbReference>
<dbReference type="GO" id="GO:0015937">
    <property type="term" value="P:coenzyme A biosynthetic process"/>
    <property type="evidence" value="ECO:0007669"/>
    <property type="project" value="InterPro"/>
</dbReference>
<dbReference type="FunFam" id="3.40.50.620:FF:000089">
    <property type="entry name" value="Bifunctional coenzyme A synthase"/>
    <property type="match status" value="1"/>
</dbReference>
<dbReference type="InterPro" id="IPR014729">
    <property type="entry name" value="Rossmann-like_a/b/a_fold"/>
</dbReference>
<dbReference type="HAMAP" id="MF_00376">
    <property type="entry name" value="Dephospho_CoA_kinase"/>
    <property type="match status" value="1"/>
</dbReference>